<dbReference type="AlphaFoldDB" id="A0A2I0IWT4"/>
<reference evidence="1 2" key="1">
    <citation type="submission" date="2017-11" db="EMBL/GenBank/DDBJ databases">
        <title>De-novo sequencing of pomegranate (Punica granatum L.) genome.</title>
        <authorList>
            <person name="Akparov Z."/>
            <person name="Amiraslanov A."/>
            <person name="Hajiyeva S."/>
            <person name="Abbasov M."/>
            <person name="Kaur K."/>
            <person name="Hamwieh A."/>
            <person name="Solovyev V."/>
            <person name="Salamov A."/>
            <person name="Braich B."/>
            <person name="Kosarev P."/>
            <person name="Mahmoud A."/>
            <person name="Hajiyev E."/>
            <person name="Babayeva S."/>
            <person name="Izzatullayeva V."/>
            <person name="Mammadov A."/>
            <person name="Mammadov A."/>
            <person name="Sharifova S."/>
            <person name="Ojaghi J."/>
            <person name="Eynullazada K."/>
            <person name="Bayramov B."/>
            <person name="Abdulazimova A."/>
            <person name="Shahmuradov I."/>
        </authorList>
    </citation>
    <scope>NUCLEOTIDE SEQUENCE [LARGE SCALE GENOMIC DNA]</scope>
    <source>
        <strain evidence="2">cv. AG2017</strain>
        <tissue evidence="1">Leaf</tissue>
    </source>
</reference>
<evidence type="ECO:0000313" key="1">
    <source>
        <dbReference type="EMBL" id="PKI48130.1"/>
    </source>
</evidence>
<sequence length="111" mass="12949">MSESERTYITQFVGEVPLLVDYKVDWPLLEALADFRNKGKAVFIIYHSELAPRIEEYRQLIQGLDLAQASFSPILKQRRPEPCLYCWECQRQVSPSNSLSMEGMGYQLNFR</sequence>
<evidence type="ECO:0000313" key="2">
    <source>
        <dbReference type="Proteomes" id="UP000233551"/>
    </source>
</evidence>
<comment type="caution">
    <text evidence="1">The sequence shown here is derived from an EMBL/GenBank/DDBJ whole genome shotgun (WGS) entry which is preliminary data.</text>
</comment>
<name>A0A2I0IWT4_PUNGR</name>
<keyword evidence="2" id="KW-1185">Reference proteome</keyword>
<dbReference type="EMBL" id="PGOL01002431">
    <property type="protein sequence ID" value="PKI48130.1"/>
    <property type="molecule type" value="Genomic_DNA"/>
</dbReference>
<accession>A0A2I0IWT4</accession>
<gene>
    <name evidence="1" type="ORF">CRG98_031492</name>
</gene>
<proteinExistence type="predicted"/>
<organism evidence="1 2">
    <name type="scientific">Punica granatum</name>
    <name type="common">Pomegranate</name>
    <dbReference type="NCBI Taxonomy" id="22663"/>
    <lineage>
        <taxon>Eukaryota</taxon>
        <taxon>Viridiplantae</taxon>
        <taxon>Streptophyta</taxon>
        <taxon>Embryophyta</taxon>
        <taxon>Tracheophyta</taxon>
        <taxon>Spermatophyta</taxon>
        <taxon>Magnoliopsida</taxon>
        <taxon>eudicotyledons</taxon>
        <taxon>Gunneridae</taxon>
        <taxon>Pentapetalae</taxon>
        <taxon>rosids</taxon>
        <taxon>malvids</taxon>
        <taxon>Myrtales</taxon>
        <taxon>Lythraceae</taxon>
        <taxon>Punica</taxon>
    </lineage>
</organism>
<protein>
    <submittedName>
        <fullName evidence="1">Uncharacterized protein</fullName>
    </submittedName>
</protein>
<dbReference type="Proteomes" id="UP000233551">
    <property type="component" value="Unassembled WGS sequence"/>
</dbReference>